<evidence type="ECO:0000256" key="5">
    <source>
        <dbReference type="ARBA" id="ARBA00022670"/>
    </source>
</evidence>
<dbReference type="GO" id="GO:0016020">
    <property type="term" value="C:membrane"/>
    <property type="evidence" value="ECO:0007669"/>
    <property type="project" value="UniProtKB-SubCell"/>
</dbReference>
<evidence type="ECO:0000256" key="11">
    <source>
        <dbReference type="RuleBase" id="RU362115"/>
    </source>
</evidence>
<evidence type="ECO:0000256" key="12">
    <source>
        <dbReference type="SAM" id="MobiDB-lite"/>
    </source>
</evidence>
<feature type="transmembrane region" description="Helical" evidence="11">
    <location>
        <begin position="270"/>
        <end position="292"/>
    </location>
</feature>
<keyword evidence="10 11" id="KW-0472">Membrane</keyword>
<dbReference type="InterPro" id="IPR022764">
    <property type="entry name" value="Peptidase_S54_rhomboid_dom"/>
</dbReference>
<feature type="transmembrane region" description="Helical" evidence="11">
    <location>
        <begin position="391"/>
        <end position="407"/>
    </location>
</feature>
<dbReference type="GO" id="GO:0004252">
    <property type="term" value="F:serine-type endopeptidase activity"/>
    <property type="evidence" value="ECO:0007669"/>
    <property type="project" value="InterPro"/>
</dbReference>
<dbReference type="EC" id="3.4.21.105" evidence="4"/>
<evidence type="ECO:0000313" key="14">
    <source>
        <dbReference type="EMBL" id="GMH71992.1"/>
    </source>
</evidence>
<keyword evidence="7 11" id="KW-0378">Hydrolase</keyword>
<dbReference type="SUPFAM" id="SSF144091">
    <property type="entry name" value="Rhomboid-like"/>
    <property type="match status" value="1"/>
</dbReference>
<keyword evidence="8 11" id="KW-0720">Serine protease</keyword>
<dbReference type="GO" id="GO:0006508">
    <property type="term" value="P:proteolysis"/>
    <property type="evidence" value="ECO:0007669"/>
    <property type="project" value="UniProtKB-KW"/>
</dbReference>
<evidence type="ECO:0000256" key="7">
    <source>
        <dbReference type="ARBA" id="ARBA00022801"/>
    </source>
</evidence>
<dbReference type="OrthoDB" id="418595at2759"/>
<comment type="subcellular location">
    <subcellularLocation>
        <location evidence="2 11">Membrane</location>
        <topology evidence="2 11">Multi-pass membrane protein</topology>
    </subcellularLocation>
</comment>
<evidence type="ECO:0000256" key="10">
    <source>
        <dbReference type="ARBA" id="ARBA00023136"/>
    </source>
</evidence>
<dbReference type="Pfam" id="PF01694">
    <property type="entry name" value="Rhomboid"/>
    <property type="match status" value="1"/>
</dbReference>
<evidence type="ECO:0000256" key="9">
    <source>
        <dbReference type="ARBA" id="ARBA00022989"/>
    </source>
</evidence>
<dbReference type="InterPro" id="IPR002610">
    <property type="entry name" value="Peptidase_S54_rhomboid-like"/>
</dbReference>
<keyword evidence="5 11" id="KW-0645">Protease</keyword>
<keyword evidence="9 11" id="KW-1133">Transmembrane helix</keyword>
<accession>A0A9W7AMD5</accession>
<evidence type="ECO:0000256" key="8">
    <source>
        <dbReference type="ARBA" id="ARBA00022825"/>
    </source>
</evidence>
<evidence type="ECO:0000256" key="6">
    <source>
        <dbReference type="ARBA" id="ARBA00022692"/>
    </source>
</evidence>
<dbReference type="PANTHER" id="PTHR22936">
    <property type="entry name" value="RHOMBOID-RELATED"/>
    <property type="match status" value="1"/>
</dbReference>
<comment type="function">
    <text evidence="11">Serine protease involved in intramembrane proteolysis.</text>
</comment>
<gene>
    <name evidence="14" type="ORF">TrLO_g6943</name>
</gene>
<comment type="catalytic activity">
    <reaction evidence="1 11">
        <text>Cleaves type-1 transmembrane domains using a catalytic dyad composed of serine and histidine that are contributed by different transmembrane domains.</text>
        <dbReference type="EC" id="3.4.21.105"/>
    </reaction>
</comment>
<dbReference type="PANTHER" id="PTHR22936:SF69">
    <property type="entry name" value="RHOMBOID-LIKE PROTEIN"/>
    <property type="match status" value="1"/>
</dbReference>
<dbReference type="EMBL" id="BRXW01000647">
    <property type="protein sequence ID" value="GMH71992.1"/>
    <property type="molecule type" value="Genomic_DNA"/>
</dbReference>
<evidence type="ECO:0000259" key="13">
    <source>
        <dbReference type="Pfam" id="PF01694"/>
    </source>
</evidence>
<feature type="transmembrane region" description="Helical" evidence="11">
    <location>
        <begin position="428"/>
        <end position="449"/>
    </location>
</feature>
<comment type="similarity">
    <text evidence="3 11">Belongs to the peptidase S54 family.</text>
</comment>
<feature type="domain" description="Peptidase S54 rhomboid" evidence="13">
    <location>
        <begin position="325"/>
        <end position="469"/>
    </location>
</feature>
<reference evidence="15" key="1">
    <citation type="journal article" date="2023" name="Commun. Biol.">
        <title>Genome analysis of Parmales, the sister group of diatoms, reveals the evolutionary specialization of diatoms from phago-mixotrophs to photoautotrophs.</title>
        <authorList>
            <person name="Ban H."/>
            <person name="Sato S."/>
            <person name="Yoshikawa S."/>
            <person name="Yamada K."/>
            <person name="Nakamura Y."/>
            <person name="Ichinomiya M."/>
            <person name="Sato N."/>
            <person name="Blanc-Mathieu R."/>
            <person name="Endo H."/>
            <person name="Kuwata A."/>
            <person name="Ogata H."/>
        </authorList>
    </citation>
    <scope>NUCLEOTIDE SEQUENCE [LARGE SCALE GENOMIC DNA]</scope>
    <source>
        <strain evidence="15">NIES 3700</strain>
    </source>
</reference>
<dbReference type="InterPro" id="IPR035952">
    <property type="entry name" value="Rhomboid-like_sf"/>
</dbReference>
<organism evidence="14 15">
    <name type="scientific">Triparma laevis f. longispina</name>
    <dbReference type="NCBI Taxonomy" id="1714387"/>
    <lineage>
        <taxon>Eukaryota</taxon>
        <taxon>Sar</taxon>
        <taxon>Stramenopiles</taxon>
        <taxon>Ochrophyta</taxon>
        <taxon>Bolidophyceae</taxon>
        <taxon>Parmales</taxon>
        <taxon>Triparmaceae</taxon>
        <taxon>Triparma</taxon>
    </lineage>
</organism>
<comment type="caution">
    <text evidence="11">Lacks conserved residue(s) required for the propagation of feature annotation.</text>
</comment>
<feature type="compositionally biased region" description="Polar residues" evidence="12">
    <location>
        <begin position="10"/>
        <end position="28"/>
    </location>
</feature>
<evidence type="ECO:0000256" key="4">
    <source>
        <dbReference type="ARBA" id="ARBA00013039"/>
    </source>
</evidence>
<evidence type="ECO:0000256" key="1">
    <source>
        <dbReference type="ARBA" id="ARBA00000156"/>
    </source>
</evidence>
<feature type="compositionally biased region" description="Pro residues" evidence="12">
    <location>
        <begin position="237"/>
        <end position="247"/>
    </location>
</feature>
<evidence type="ECO:0000256" key="2">
    <source>
        <dbReference type="ARBA" id="ARBA00004141"/>
    </source>
</evidence>
<keyword evidence="6 11" id="KW-0812">Transmembrane</keyword>
<feature type="transmembrane region" description="Helical" evidence="11">
    <location>
        <begin position="334"/>
        <end position="353"/>
    </location>
</feature>
<dbReference type="Proteomes" id="UP001165122">
    <property type="component" value="Unassembled WGS sequence"/>
</dbReference>
<feature type="transmembrane region" description="Helical" evidence="11">
    <location>
        <begin position="365"/>
        <end position="385"/>
    </location>
</feature>
<feature type="transmembrane region" description="Helical" evidence="11">
    <location>
        <begin position="495"/>
        <end position="516"/>
    </location>
</feature>
<evidence type="ECO:0000313" key="15">
    <source>
        <dbReference type="Proteomes" id="UP001165122"/>
    </source>
</evidence>
<evidence type="ECO:0000256" key="3">
    <source>
        <dbReference type="ARBA" id="ARBA00009045"/>
    </source>
</evidence>
<name>A0A9W7AMD5_9STRA</name>
<dbReference type="Gene3D" id="1.20.1540.10">
    <property type="entry name" value="Rhomboid-like"/>
    <property type="match status" value="1"/>
</dbReference>
<feature type="region of interest" description="Disordered" evidence="12">
    <location>
        <begin position="235"/>
        <end position="256"/>
    </location>
</feature>
<proteinExistence type="inferred from homology"/>
<keyword evidence="15" id="KW-1185">Reference proteome</keyword>
<protein>
    <recommendedName>
        <fullName evidence="4">rhomboid protease</fullName>
        <ecNumber evidence="4">3.4.21.105</ecNumber>
    </recommendedName>
</protein>
<feature type="region of interest" description="Disordered" evidence="12">
    <location>
        <begin position="41"/>
        <end position="77"/>
    </location>
</feature>
<sequence length="617" mass="68395">MLPMSRHNRLFSTSSATNNDPHSRSKSNNFIQLTHNDSLMPHSHADNYDSDAVDLVPSPCNSPGYNDPDISSYMSPNTNISPTKNLFRGVIGIDDLNAEITSDADRLQPFSADDVMLSIHKKHSHERTKSILQRRPSLSRKIESKPSLLLRLKKFELARIKRSLKYGGSTALGVVNTFEYLAGVRSDIEFSRRAVEERKRIEEVNEVWEKNLELTESNAGLMREPKSPDVILEVRSPRPPITPPPPSTSAQTQPSMSWTQTHSALHHRPYFTIFTCLSTLVMLIVSIALNSWHLEPFNVNPMLGPKDQILLDVGALDTTLIVEYGEGWRLITPWFLHAGIIHYILNMISFAVLGRMLERAHGTIIVSLIFIVSAMCGSITSALFLQTSVGASGGVFGLVAGVLVDIFKNYEILFDNTIVPDEKRSKCGSFTVLLIEVFMLVVVGFTPFVDNYAHLGGFVGGLFASLALITKIDYEGFFGKGAYSDAKPNGCCHPSLALLFLLLPVAYIAVGIPLLFELNAERKICDNPVCRSLSCIEFPPGDNPWWSCEVMSSKELVCREQSTAEAALDPITLVYETLLIKCPKDSGDVSVDLEVSERTSTLKDLQPLLLKYCISLC</sequence>
<dbReference type="AlphaFoldDB" id="A0A9W7AMD5"/>
<comment type="caution">
    <text evidence="14">The sequence shown here is derived from an EMBL/GenBank/DDBJ whole genome shotgun (WGS) entry which is preliminary data.</text>
</comment>
<feature type="region of interest" description="Disordered" evidence="12">
    <location>
        <begin position="1"/>
        <end position="28"/>
    </location>
</feature>